<evidence type="ECO:0000313" key="3">
    <source>
        <dbReference type="Proteomes" id="UP001595766"/>
    </source>
</evidence>
<dbReference type="NCBIfam" id="TIGR00305">
    <property type="entry name" value="putative toxin-antitoxin system toxin component, PIN family"/>
    <property type="match status" value="1"/>
</dbReference>
<dbReference type="InterPro" id="IPR002716">
    <property type="entry name" value="PIN_dom"/>
</dbReference>
<dbReference type="Pfam" id="PF13470">
    <property type="entry name" value="PIN_3"/>
    <property type="match status" value="1"/>
</dbReference>
<evidence type="ECO:0000259" key="1">
    <source>
        <dbReference type="Pfam" id="PF13470"/>
    </source>
</evidence>
<evidence type="ECO:0000313" key="2">
    <source>
        <dbReference type="EMBL" id="MFC3976338.1"/>
    </source>
</evidence>
<comment type="caution">
    <text evidence="2">The sequence shown here is derived from an EMBL/GenBank/DDBJ whole genome shotgun (WGS) entry which is preliminary data.</text>
</comment>
<dbReference type="InterPro" id="IPR002850">
    <property type="entry name" value="PIN_toxin-like"/>
</dbReference>
<keyword evidence="3" id="KW-1185">Reference proteome</keyword>
<dbReference type="EMBL" id="JBHSAV010000025">
    <property type="protein sequence ID" value="MFC3976338.1"/>
    <property type="molecule type" value="Genomic_DNA"/>
</dbReference>
<dbReference type="SUPFAM" id="SSF88723">
    <property type="entry name" value="PIN domain-like"/>
    <property type="match status" value="1"/>
</dbReference>
<protein>
    <submittedName>
        <fullName evidence="2">Toxin-antitoxin system toxin component, PIN family</fullName>
    </submittedName>
</protein>
<proteinExistence type="predicted"/>
<dbReference type="Proteomes" id="UP001595766">
    <property type="component" value="Unassembled WGS sequence"/>
</dbReference>
<sequence>MKNRRVILDTNLWISFLISKRQKELDVLLESGAVTLIFSQELLEEFLEVSERAKFKRFFKKSDIKTLLIQIETFGELIRVESKINECRDPKDNFLLSLSIDGKADFLVKGDSDLLVLGKIEKTKIVSWAEFISQE</sequence>
<dbReference type="RefSeq" id="WP_262916650.1">
    <property type="nucleotide sequence ID" value="NZ_JAKZGR010000016.1"/>
</dbReference>
<feature type="domain" description="PIN" evidence="1">
    <location>
        <begin position="5"/>
        <end position="111"/>
    </location>
</feature>
<gene>
    <name evidence="2" type="ORF">ACFOUP_08120</name>
</gene>
<dbReference type="PANTHER" id="PTHR34610:SF4">
    <property type="entry name" value="SLL8027 PROTEIN"/>
    <property type="match status" value="1"/>
</dbReference>
<organism evidence="2 3">
    <name type="scientific">Belliella kenyensis</name>
    <dbReference type="NCBI Taxonomy" id="1472724"/>
    <lineage>
        <taxon>Bacteria</taxon>
        <taxon>Pseudomonadati</taxon>
        <taxon>Bacteroidota</taxon>
        <taxon>Cytophagia</taxon>
        <taxon>Cytophagales</taxon>
        <taxon>Cyclobacteriaceae</taxon>
        <taxon>Belliella</taxon>
    </lineage>
</organism>
<name>A0ABV8ELW2_9BACT</name>
<reference evidence="3" key="1">
    <citation type="journal article" date="2019" name="Int. J. Syst. Evol. Microbiol.">
        <title>The Global Catalogue of Microorganisms (GCM) 10K type strain sequencing project: providing services to taxonomists for standard genome sequencing and annotation.</title>
        <authorList>
            <consortium name="The Broad Institute Genomics Platform"/>
            <consortium name="The Broad Institute Genome Sequencing Center for Infectious Disease"/>
            <person name="Wu L."/>
            <person name="Ma J."/>
        </authorList>
    </citation>
    <scope>NUCLEOTIDE SEQUENCE [LARGE SCALE GENOMIC DNA]</scope>
    <source>
        <strain evidence="3">CECT 8551</strain>
    </source>
</reference>
<accession>A0ABV8ELW2</accession>
<dbReference type="InterPro" id="IPR029060">
    <property type="entry name" value="PIN-like_dom_sf"/>
</dbReference>
<dbReference type="PANTHER" id="PTHR34610">
    <property type="entry name" value="SSL7007 PROTEIN"/>
    <property type="match status" value="1"/>
</dbReference>